<accession>A0A9D4ZHM1</accession>
<keyword evidence="3" id="KW-1185">Reference proteome</keyword>
<feature type="transmembrane region" description="Helical" evidence="1">
    <location>
        <begin position="411"/>
        <end position="433"/>
    </location>
</feature>
<evidence type="ECO:0000256" key="1">
    <source>
        <dbReference type="SAM" id="Phobius"/>
    </source>
</evidence>
<keyword evidence="1" id="KW-1133">Transmembrane helix</keyword>
<sequence>MSGVYYRSSRVSCLLAAAVAGGWIPRALAQNVAVSATAAWSSQIVAFWGAVGIGVRASSRLQSSNSFTSIFASLSAFWRAKAAMSALRCGEWYLMSPGYNGSGVRLDVVLICWSNPHQLWQACLQVAILAEVVGRQKWVVLVVGRHVSTPHITPGAYWTQSPRHSDLCTTRFADTLGGTYTSFTDEDKFQATVQYYYATSVQGQPNDNPNLINVIAQLLCEDALDVKRPTRGAIMSEVPVEVQQTEGIARHVTSYQIVGATLPYVSIEKATSSFAASRTLAVKSSTLLYCIVHTMVCVAVGLMGAASGRGLAVWLFTPRMVMSKLGAEALAGDDFLLSLLGFNKLRLIYTSQAGNLISLANDAFLPCEAARHTRSMSVILALLLNFVELALIGSGWLYGSLKAQRMAPRGVVGHGMLCLATVVATGLSFRTMYSVYQTVSARLIGIFNETRYVLHIVAKDCRIKSPVSSSKYLGFVSDIIAKTEDDTMSMTAGLSLMRHPTFSLEVCQHAALECLQYSYQGDTIVQEGNKKITAAREYPWVQVCICVCLTFLCSVFAVVFAYLDVLPTWSKLLAEVLLATSGVWFTALGRVSKLPHNHSTVICHMVATMVASAVWYVGVKDVG</sequence>
<dbReference type="EMBL" id="JABFUD020000009">
    <property type="protein sequence ID" value="KAI5075893.1"/>
    <property type="molecule type" value="Genomic_DNA"/>
</dbReference>
<evidence type="ECO:0000313" key="2">
    <source>
        <dbReference type="EMBL" id="KAI5075893.1"/>
    </source>
</evidence>
<comment type="caution">
    <text evidence="2">The sequence shown here is derived from an EMBL/GenBank/DDBJ whole genome shotgun (WGS) entry which is preliminary data.</text>
</comment>
<dbReference type="Proteomes" id="UP000886520">
    <property type="component" value="Chromosome 9"/>
</dbReference>
<feature type="transmembrane region" description="Helical" evidence="1">
    <location>
        <begin position="286"/>
        <end position="316"/>
    </location>
</feature>
<feature type="transmembrane region" description="Helical" evidence="1">
    <location>
        <begin position="378"/>
        <end position="399"/>
    </location>
</feature>
<proteinExistence type="predicted"/>
<organism evidence="2 3">
    <name type="scientific">Adiantum capillus-veneris</name>
    <name type="common">Maidenhair fern</name>
    <dbReference type="NCBI Taxonomy" id="13818"/>
    <lineage>
        <taxon>Eukaryota</taxon>
        <taxon>Viridiplantae</taxon>
        <taxon>Streptophyta</taxon>
        <taxon>Embryophyta</taxon>
        <taxon>Tracheophyta</taxon>
        <taxon>Polypodiopsida</taxon>
        <taxon>Polypodiidae</taxon>
        <taxon>Polypodiales</taxon>
        <taxon>Pteridineae</taxon>
        <taxon>Pteridaceae</taxon>
        <taxon>Vittarioideae</taxon>
        <taxon>Adiantum</taxon>
    </lineage>
</organism>
<dbReference type="AlphaFoldDB" id="A0A9D4ZHM1"/>
<feature type="transmembrane region" description="Helical" evidence="1">
    <location>
        <begin position="601"/>
        <end position="618"/>
    </location>
</feature>
<keyword evidence="1" id="KW-0812">Transmembrane</keyword>
<feature type="transmembrane region" description="Helical" evidence="1">
    <location>
        <begin position="540"/>
        <end position="563"/>
    </location>
</feature>
<feature type="transmembrane region" description="Helical" evidence="1">
    <location>
        <begin position="569"/>
        <end position="589"/>
    </location>
</feature>
<protein>
    <submittedName>
        <fullName evidence="2">Uncharacterized protein</fullName>
    </submittedName>
</protein>
<dbReference type="OrthoDB" id="2958197at2759"/>
<reference evidence="2" key="1">
    <citation type="submission" date="2021-01" db="EMBL/GenBank/DDBJ databases">
        <title>Adiantum capillus-veneris genome.</title>
        <authorList>
            <person name="Fang Y."/>
            <person name="Liao Q."/>
        </authorList>
    </citation>
    <scope>NUCLEOTIDE SEQUENCE</scope>
    <source>
        <strain evidence="2">H3</strain>
        <tissue evidence="2">Leaf</tissue>
    </source>
</reference>
<evidence type="ECO:0000313" key="3">
    <source>
        <dbReference type="Proteomes" id="UP000886520"/>
    </source>
</evidence>
<gene>
    <name evidence="2" type="ORF">GOP47_0009969</name>
</gene>
<name>A0A9D4ZHM1_ADICA</name>
<keyword evidence="1" id="KW-0472">Membrane</keyword>